<protein>
    <submittedName>
        <fullName evidence="2">Uncharacterized protein</fullName>
    </submittedName>
</protein>
<sequence>MQQAALQRVANLAAVRTRPDPTARLVGEVALTRSWFDQRHLDAEPHLQDLMWVQYRYMTLLQRTELFAREYVAAYRRAYGRHFDPIKVAMLRPLSTTLAGCSPDEINALAHARAHADALGMPYDIYCDTVMEGHLASDKWQRPPRPNQMYGKLAPPRLRGRPTREEVSARLFGDGWDSRFFAGGRSDDPIRRAALELMCKDVFAAPGRAQRLATYLVERRALTETEGRMLFGNDLVDEAIEFGGVPDGPVLWSSEAPTPSCYGFHKKADSMACQECPVRGGCADLVEAAGRELAATMGSDNPRLARKRQQGADRQRRHRDRRRAENAQRKAVAHGPYAAGDRRAIGSDDLDDFLKDL</sequence>
<reference evidence="2 3" key="1">
    <citation type="submission" date="2018-08" db="EMBL/GenBank/DDBJ databases">
        <title>Lysobacter soli KCTC 22011, whole genome shotgun sequence.</title>
        <authorList>
            <person name="Zhang X."/>
            <person name="Feng G."/>
            <person name="Zhu H."/>
        </authorList>
    </citation>
    <scope>NUCLEOTIDE SEQUENCE [LARGE SCALE GENOMIC DNA]</scope>
    <source>
        <strain evidence="2 3">KCTC 22011</strain>
    </source>
</reference>
<feature type="compositionally biased region" description="Basic residues" evidence="1">
    <location>
        <begin position="304"/>
        <end position="321"/>
    </location>
</feature>
<dbReference type="Proteomes" id="UP000256829">
    <property type="component" value="Unassembled WGS sequence"/>
</dbReference>
<dbReference type="EMBL" id="QTJR01000004">
    <property type="protein sequence ID" value="RDY67716.1"/>
    <property type="molecule type" value="Genomic_DNA"/>
</dbReference>
<comment type="caution">
    <text evidence="2">The sequence shown here is derived from an EMBL/GenBank/DDBJ whole genome shotgun (WGS) entry which is preliminary data.</text>
</comment>
<dbReference type="AlphaFoldDB" id="A0A3D8VEA5"/>
<evidence type="ECO:0000256" key="1">
    <source>
        <dbReference type="SAM" id="MobiDB-lite"/>
    </source>
</evidence>
<accession>A0A3D8VEA5</accession>
<feature type="region of interest" description="Disordered" evidence="1">
    <location>
        <begin position="296"/>
        <end position="345"/>
    </location>
</feature>
<organism evidence="2 3">
    <name type="scientific">Lysobacter soli</name>
    <dbReference type="NCBI Taxonomy" id="453783"/>
    <lineage>
        <taxon>Bacteria</taxon>
        <taxon>Pseudomonadati</taxon>
        <taxon>Pseudomonadota</taxon>
        <taxon>Gammaproteobacteria</taxon>
        <taxon>Lysobacterales</taxon>
        <taxon>Lysobacteraceae</taxon>
        <taxon>Lysobacter</taxon>
    </lineage>
</organism>
<evidence type="ECO:0000313" key="3">
    <source>
        <dbReference type="Proteomes" id="UP000256829"/>
    </source>
</evidence>
<gene>
    <name evidence="2" type="ORF">DX912_07270</name>
</gene>
<evidence type="ECO:0000313" key="2">
    <source>
        <dbReference type="EMBL" id="RDY67716.1"/>
    </source>
</evidence>
<keyword evidence="3" id="KW-1185">Reference proteome</keyword>
<name>A0A3D8VEA5_9GAMM</name>
<proteinExistence type="predicted"/>